<evidence type="ECO:0000313" key="3">
    <source>
        <dbReference type="WBParaSite" id="HCON_00144010-00001"/>
    </source>
</evidence>
<proteinExistence type="predicted"/>
<name>A0A7I4YUJ9_HAECO</name>
<feature type="region of interest" description="Disordered" evidence="1">
    <location>
        <begin position="1"/>
        <end position="34"/>
    </location>
</feature>
<accession>A0A7I4YUJ9</accession>
<dbReference type="OrthoDB" id="5853242at2759"/>
<sequence>MQRSDGGRSERKKSTGSDWTKMTSLRRPDGTVTASRKAMEKVTLLLWSLRQPRLPTYLPTYCLKQEGYVTPSVLTSEIRYANRSMRNGTAPGLDRFRAEHLKNPASHYKNSDAVFHAAHGAMQSAHFVENQQDRVAV</sequence>
<evidence type="ECO:0000313" key="2">
    <source>
        <dbReference type="Proteomes" id="UP000025227"/>
    </source>
</evidence>
<reference evidence="3" key="1">
    <citation type="submission" date="2020-12" db="UniProtKB">
        <authorList>
            <consortium name="WormBaseParasite"/>
        </authorList>
    </citation>
    <scope>IDENTIFICATION</scope>
    <source>
        <strain evidence="3">MHco3</strain>
    </source>
</reference>
<organism evidence="2 3">
    <name type="scientific">Haemonchus contortus</name>
    <name type="common">Barber pole worm</name>
    <dbReference type="NCBI Taxonomy" id="6289"/>
    <lineage>
        <taxon>Eukaryota</taxon>
        <taxon>Metazoa</taxon>
        <taxon>Ecdysozoa</taxon>
        <taxon>Nematoda</taxon>
        <taxon>Chromadorea</taxon>
        <taxon>Rhabditida</taxon>
        <taxon>Rhabditina</taxon>
        <taxon>Rhabditomorpha</taxon>
        <taxon>Strongyloidea</taxon>
        <taxon>Trichostrongylidae</taxon>
        <taxon>Haemonchus</taxon>
    </lineage>
</organism>
<dbReference type="AlphaFoldDB" id="A0A7I4YUJ9"/>
<protein>
    <submittedName>
        <fullName evidence="3">Uncharacterized protein</fullName>
    </submittedName>
</protein>
<evidence type="ECO:0000256" key="1">
    <source>
        <dbReference type="SAM" id="MobiDB-lite"/>
    </source>
</evidence>
<dbReference type="Proteomes" id="UP000025227">
    <property type="component" value="Unplaced"/>
</dbReference>
<dbReference type="WBParaSite" id="HCON_00144010-00001">
    <property type="protein sequence ID" value="HCON_00144010-00001"/>
    <property type="gene ID" value="HCON_00144010"/>
</dbReference>
<keyword evidence="2" id="KW-1185">Reference proteome</keyword>
<feature type="compositionally biased region" description="Basic and acidic residues" evidence="1">
    <location>
        <begin position="1"/>
        <end position="15"/>
    </location>
</feature>